<feature type="region of interest" description="Disordered" evidence="1">
    <location>
        <begin position="421"/>
        <end position="453"/>
    </location>
</feature>
<feature type="compositionally biased region" description="Pro residues" evidence="1">
    <location>
        <begin position="427"/>
        <end position="437"/>
    </location>
</feature>
<sequence>MPYVDLYSSDDYAALWYTTNTPYNNVGGFDPSKPSIMILHPMFLCSKWLDNQFGDFRLDYGYNLIAFDMRVAGKSVCRPSGKHDSWVDAADLAFAARSLHLPPVHVLALESISTLCAMRFALLFPEMCLSLTLSNIPGPLERDKWFTTGLEELLQSWCCASDLESFEHIAKEATRFVAGPSCDDPDLIDDLITYWEVELPPTKSQRIAEQLNILLNRTPLSNAALGRITQPVLVLHAERSESCPRKYADRLAEKLVSVQGGAVVYTVKGVAGSLSIIPGHASIANQAFVKFLARLPKSRSDIRPPEVPLQQRMQQALDTLAELVGDETIRQRNPLSPLSFSGLAPDKVASQSETLAHYGELQKTAFTPLRPDGVPARKYSERRNYHWFQSERNGLSYAGASIPATSRQTKEPELELLDTRAPLPSLDSPPPPSPPPVQSSSKGNNQFSGKVTELRVRRTTVTMSGPVSVNKLTGVQVPMARVIGSLPIQKSIM</sequence>
<accession>A0A8H6ZZS4</accession>
<dbReference type="Proteomes" id="UP000623687">
    <property type="component" value="Unassembled WGS sequence"/>
</dbReference>
<dbReference type="SUPFAM" id="SSF53474">
    <property type="entry name" value="alpha/beta-Hydrolases"/>
    <property type="match status" value="1"/>
</dbReference>
<dbReference type="EMBL" id="JACETU010000003">
    <property type="protein sequence ID" value="KAF7433108.1"/>
    <property type="molecule type" value="Genomic_DNA"/>
</dbReference>
<proteinExistence type="predicted"/>
<dbReference type="OrthoDB" id="19657at2759"/>
<keyword evidence="3" id="KW-1185">Reference proteome</keyword>
<dbReference type="InterPro" id="IPR029058">
    <property type="entry name" value="AB_hydrolase_fold"/>
</dbReference>
<protein>
    <recommendedName>
        <fullName evidence="4">Alpha/beta-hydrolase</fullName>
    </recommendedName>
</protein>
<dbReference type="RefSeq" id="XP_036633135.1">
    <property type="nucleotide sequence ID" value="XM_036774633.1"/>
</dbReference>
<evidence type="ECO:0000256" key="1">
    <source>
        <dbReference type="SAM" id="MobiDB-lite"/>
    </source>
</evidence>
<gene>
    <name evidence="2" type="ORF">PC9H_005056</name>
</gene>
<dbReference type="GeneID" id="59374874"/>
<name>A0A8H6ZZS4_PLEOS</name>
<comment type="caution">
    <text evidence="2">The sequence shown here is derived from an EMBL/GenBank/DDBJ whole genome shotgun (WGS) entry which is preliminary data.</text>
</comment>
<evidence type="ECO:0008006" key="4">
    <source>
        <dbReference type="Google" id="ProtNLM"/>
    </source>
</evidence>
<evidence type="ECO:0000313" key="2">
    <source>
        <dbReference type="EMBL" id="KAF7433108.1"/>
    </source>
</evidence>
<dbReference type="VEuPathDB" id="FungiDB:PC9H_005056"/>
<organism evidence="2 3">
    <name type="scientific">Pleurotus ostreatus</name>
    <name type="common">Oyster mushroom</name>
    <name type="synonym">White-rot fungus</name>
    <dbReference type="NCBI Taxonomy" id="5322"/>
    <lineage>
        <taxon>Eukaryota</taxon>
        <taxon>Fungi</taxon>
        <taxon>Dikarya</taxon>
        <taxon>Basidiomycota</taxon>
        <taxon>Agaricomycotina</taxon>
        <taxon>Agaricomycetes</taxon>
        <taxon>Agaricomycetidae</taxon>
        <taxon>Agaricales</taxon>
        <taxon>Pleurotineae</taxon>
        <taxon>Pleurotaceae</taxon>
        <taxon>Pleurotus</taxon>
    </lineage>
</organism>
<reference evidence="2" key="1">
    <citation type="submission" date="2019-07" db="EMBL/GenBank/DDBJ databases">
        <authorList>
            <person name="Palmer J.M."/>
        </authorList>
    </citation>
    <scope>NUCLEOTIDE SEQUENCE</scope>
    <source>
        <strain evidence="2">PC9</strain>
    </source>
</reference>
<dbReference type="Gene3D" id="3.40.50.1820">
    <property type="entry name" value="alpha/beta hydrolase"/>
    <property type="match status" value="1"/>
</dbReference>
<evidence type="ECO:0000313" key="3">
    <source>
        <dbReference type="Proteomes" id="UP000623687"/>
    </source>
</evidence>
<dbReference type="AlphaFoldDB" id="A0A8H6ZZS4"/>